<reference evidence="1" key="1">
    <citation type="submission" date="2014-11" db="EMBL/GenBank/DDBJ databases">
        <authorList>
            <person name="Amaro Gonzalez C."/>
        </authorList>
    </citation>
    <scope>NUCLEOTIDE SEQUENCE</scope>
</reference>
<sequence>MSVLIQYTAVASLHGRLQNVTQPIVHSLLYNVVNI</sequence>
<proteinExistence type="predicted"/>
<evidence type="ECO:0000313" key="1">
    <source>
        <dbReference type="EMBL" id="JAH12947.1"/>
    </source>
</evidence>
<reference evidence="1" key="2">
    <citation type="journal article" date="2015" name="Fish Shellfish Immunol.">
        <title>Early steps in the European eel (Anguilla anguilla)-Vibrio vulnificus interaction in the gills: Role of the RtxA13 toxin.</title>
        <authorList>
            <person name="Callol A."/>
            <person name="Pajuelo D."/>
            <person name="Ebbesson L."/>
            <person name="Teles M."/>
            <person name="MacKenzie S."/>
            <person name="Amaro C."/>
        </authorList>
    </citation>
    <scope>NUCLEOTIDE SEQUENCE</scope>
</reference>
<name>A0A0E9Q8U5_ANGAN</name>
<dbReference type="AlphaFoldDB" id="A0A0E9Q8U5"/>
<dbReference type="EMBL" id="GBXM01095630">
    <property type="protein sequence ID" value="JAH12947.1"/>
    <property type="molecule type" value="Transcribed_RNA"/>
</dbReference>
<organism evidence="1">
    <name type="scientific">Anguilla anguilla</name>
    <name type="common">European freshwater eel</name>
    <name type="synonym">Muraena anguilla</name>
    <dbReference type="NCBI Taxonomy" id="7936"/>
    <lineage>
        <taxon>Eukaryota</taxon>
        <taxon>Metazoa</taxon>
        <taxon>Chordata</taxon>
        <taxon>Craniata</taxon>
        <taxon>Vertebrata</taxon>
        <taxon>Euteleostomi</taxon>
        <taxon>Actinopterygii</taxon>
        <taxon>Neopterygii</taxon>
        <taxon>Teleostei</taxon>
        <taxon>Anguilliformes</taxon>
        <taxon>Anguillidae</taxon>
        <taxon>Anguilla</taxon>
    </lineage>
</organism>
<accession>A0A0E9Q8U5</accession>
<protein>
    <submittedName>
        <fullName evidence="1">Uncharacterized protein</fullName>
    </submittedName>
</protein>